<keyword evidence="1" id="KW-0472">Membrane</keyword>
<organism evidence="2 3">
    <name type="scientific">Candidatus Faecenecus gallistercoris</name>
    <dbReference type="NCBI Taxonomy" id="2840793"/>
    <lineage>
        <taxon>Bacteria</taxon>
        <taxon>Bacillati</taxon>
        <taxon>Bacillota</taxon>
        <taxon>Bacillota incertae sedis</taxon>
        <taxon>Candidatus Faecenecus</taxon>
    </lineage>
</organism>
<protein>
    <submittedName>
        <fullName evidence="2">Uncharacterized protein</fullName>
    </submittedName>
</protein>
<reference evidence="2" key="2">
    <citation type="journal article" date="2021" name="PeerJ">
        <title>Extensive microbial diversity within the chicken gut microbiome revealed by metagenomics and culture.</title>
        <authorList>
            <person name="Gilroy R."/>
            <person name="Ravi A."/>
            <person name="Getino M."/>
            <person name="Pursley I."/>
            <person name="Horton D.L."/>
            <person name="Alikhan N.F."/>
            <person name="Baker D."/>
            <person name="Gharbi K."/>
            <person name="Hall N."/>
            <person name="Watson M."/>
            <person name="Adriaenssens E.M."/>
            <person name="Foster-Nyarko E."/>
            <person name="Jarju S."/>
            <person name="Secka A."/>
            <person name="Antonio M."/>
            <person name="Oren A."/>
            <person name="Chaudhuri R.R."/>
            <person name="La Ragione R."/>
            <person name="Hildebrand F."/>
            <person name="Pallen M.J."/>
        </authorList>
    </citation>
    <scope>NUCLEOTIDE SEQUENCE</scope>
    <source>
        <strain evidence="2">CHK165-10780</strain>
    </source>
</reference>
<accession>A0A9D0YZH5</accession>
<sequence length="292" mass="33860">MEKESKMEGKRNNKILIVFLVIMVVIVLGLVGYIVWDKVLRDVAEEEPPVSTIEPTPTIDVTPDMTPSPEEEEVEISLELAEQLYNMIYDWEECGSGLFEYYQYDKILANDFSNEYKNHIVKMNLYSSNYKDGTTSNGDPIYTLTTIMNVKNRVLGFDTSFELIASSGCKNLNSIGDNQYTLDYSCGGRMCSPSVRTKFERTIQKGDKIYLTQLVLFEQSENLESGYTSFYYQDYNHSNLIATEEFADFDDYLVKYDQFDWSKYENNAGIYQYTFQTNTDGTYTFLQLERLR</sequence>
<keyword evidence="1" id="KW-1133">Transmembrane helix</keyword>
<feature type="transmembrane region" description="Helical" evidence="1">
    <location>
        <begin position="15"/>
        <end position="36"/>
    </location>
</feature>
<evidence type="ECO:0000256" key="1">
    <source>
        <dbReference type="SAM" id="Phobius"/>
    </source>
</evidence>
<reference evidence="2" key="1">
    <citation type="submission" date="2020-10" db="EMBL/GenBank/DDBJ databases">
        <authorList>
            <person name="Gilroy R."/>
        </authorList>
    </citation>
    <scope>NUCLEOTIDE SEQUENCE</scope>
    <source>
        <strain evidence="2">CHK165-10780</strain>
    </source>
</reference>
<dbReference type="EMBL" id="DVFU01000088">
    <property type="protein sequence ID" value="HIQ64982.1"/>
    <property type="molecule type" value="Genomic_DNA"/>
</dbReference>
<name>A0A9D0YZH5_9FIRM</name>
<comment type="caution">
    <text evidence="2">The sequence shown here is derived from an EMBL/GenBank/DDBJ whole genome shotgun (WGS) entry which is preliminary data.</text>
</comment>
<gene>
    <name evidence="2" type="ORF">IAC85_04500</name>
</gene>
<evidence type="ECO:0000313" key="3">
    <source>
        <dbReference type="Proteomes" id="UP000886725"/>
    </source>
</evidence>
<dbReference type="AlphaFoldDB" id="A0A9D0YZH5"/>
<proteinExistence type="predicted"/>
<evidence type="ECO:0000313" key="2">
    <source>
        <dbReference type="EMBL" id="HIQ64982.1"/>
    </source>
</evidence>
<keyword evidence="1" id="KW-0812">Transmembrane</keyword>
<dbReference type="Proteomes" id="UP000886725">
    <property type="component" value="Unassembled WGS sequence"/>
</dbReference>